<name>A0A392PYU0_9FABA</name>
<feature type="non-terminal residue" evidence="1">
    <location>
        <position position="1"/>
    </location>
</feature>
<dbReference type="Proteomes" id="UP000265520">
    <property type="component" value="Unassembled WGS sequence"/>
</dbReference>
<comment type="caution">
    <text evidence="1">The sequence shown here is derived from an EMBL/GenBank/DDBJ whole genome shotgun (WGS) entry which is preliminary data.</text>
</comment>
<dbReference type="EMBL" id="LXQA010101737">
    <property type="protein sequence ID" value="MCI16630.1"/>
    <property type="molecule type" value="Genomic_DNA"/>
</dbReference>
<evidence type="ECO:0000313" key="2">
    <source>
        <dbReference type="Proteomes" id="UP000265520"/>
    </source>
</evidence>
<reference evidence="1 2" key="1">
    <citation type="journal article" date="2018" name="Front. Plant Sci.">
        <title>Red Clover (Trifolium pratense) and Zigzag Clover (T. medium) - A Picture of Genomic Similarities and Differences.</title>
        <authorList>
            <person name="Dluhosova J."/>
            <person name="Istvanek J."/>
            <person name="Nedelnik J."/>
            <person name="Repkova J."/>
        </authorList>
    </citation>
    <scope>NUCLEOTIDE SEQUENCE [LARGE SCALE GENOMIC DNA]</scope>
    <source>
        <strain evidence="2">cv. 10/8</strain>
        <tissue evidence="1">Leaf</tissue>
    </source>
</reference>
<keyword evidence="2" id="KW-1185">Reference proteome</keyword>
<dbReference type="AlphaFoldDB" id="A0A392PYU0"/>
<evidence type="ECO:0000313" key="1">
    <source>
        <dbReference type="EMBL" id="MCI16630.1"/>
    </source>
</evidence>
<protein>
    <submittedName>
        <fullName evidence="1">Uncharacterized protein</fullName>
    </submittedName>
</protein>
<accession>A0A392PYU0</accession>
<organism evidence="1 2">
    <name type="scientific">Trifolium medium</name>
    <dbReference type="NCBI Taxonomy" id="97028"/>
    <lineage>
        <taxon>Eukaryota</taxon>
        <taxon>Viridiplantae</taxon>
        <taxon>Streptophyta</taxon>
        <taxon>Embryophyta</taxon>
        <taxon>Tracheophyta</taxon>
        <taxon>Spermatophyta</taxon>
        <taxon>Magnoliopsida</taxon>
        <taxon>eudicotyledons</taxon>
        <taxon>Gunneridae</taxon>
        <taxon>Pentapetalae</taxon>
        <taxon>rosids</taxon>
        <taxon>fabids</taxon>
        <taxon>Fabales</taxon>
        <taxon>Fabaceae</taxon>
        <taxon>Papilionoideae</taxon>
        <taxon>50 kb inversion clade</taxon>
        <taxon>NPAAA clade</taxon>
        <taxon>Hologalegina</taxon>
        <taxon>IRL clade</taxon>
        <taxon>Trifolieae</taxon>
        <taxon>Trifolium</taxon>
    </lineage>
</organism>
<sequence>RRRIEYCCSVSVMAVKTTLSWKREEGETQVDTVGIESLDTVRTKSLLEFYDLARSVWFDLFPIDLVMSGFVCFCLIS</sequence>
<proteinExistence type="predicted"/>